<evidence type="ECO:0008006" key="4">
    <source>
        <dbReference type="Google" id="ProtNLM"/>
    </source>
</evidence>
<dbReference type="Pfam" id="PF11377">
    <property type="entry name" value="DUF3180"/>
    <property type="match status" value="1"/>
</dbReference>
<evidence type="ECO:0000313" key="2">
    <source>
        <dbReference type="EMBL" id="RAW18127.1"/>
    </source>
</evidence>
<feature type="transmembrane region" description="Helical" evidence="1">
    <location>
        <begin position="40"/>
        <end position="59"/>
    </location>
</feature>
<dbReference type="RefSeq" id="WP_112257083.1">
    <property type="nucleotide sequence ID" value="NZ_QMIG01000002.1"/>
</dbReference>
<name>A0A329R0R5_9ACTN</name>
<protein>
    <recommendedName>
        <fullName evidence="4">DUF3180 domain-containing protein</fullName>
    </recommendedName>
</protein>
<keyword evidence="1" id="KW-0812">Transmembrane</keyword>
<keyword evidence="1" id="KW-0472">Membrane</keyword>
<dbReference type="InterPro" id="IPR021517">
    <property type="entry name" value="DUF3180"/>
</dbReference>
<proteinExistence type="predicted"/>
<dbReference type="Proteomes" id="UP000250462">
    <property type="component" value="Unassembled WGS sequence"/>
</dbReference>
<feature type="transmembrane region" description="Helical" evidence="1">
    <location>
        <begin position="80"/>
        <end position="106"/>
    </location>
</feature>
<organism evidence="2 3">
    <name type="scientific">Phytoactinopolyspora halophila</name>
    <dbReference type="NCBI Taxonomy" id="1981511"/>
    <lineage>
        <taxon>Bacteria</taxon>
        <taxon>Bacillati</taxon>
        <taxon>Actinomycetota</taxon>
        <taxon>Actinomycetes</taxon>
        <taxon>Jiangellales</taxon>
        <taxon>Jiangellaceae</taxon>
        <taxon>Phytoactinopolyspora</taxon>
    </lineage>
</organism>
<evidence type="ECO:0000313" key="3">
    <source>
        <dbReference type="Proteomes" id="UP000250462"/>
    </source>
</evidence>
<gene>
    <name evidence="2" type="ORF">DPM12_04700</name>
</gene>
<comment type="caution">
    <text evidence="2">The sequence shown here is derived from an EMBL/GenBank/DDBJ whole genome shotgun (WGS) entry which is preliminary data.</text>
</comment>
<dbReference type="AlphaFoldDB" id="A0A329R0R5"/>
<dbReference type="EMBL" id="QMIG01000002">
    <property type="protein sequence ID" value="RAW18127.1"/>
    <property type="molecule type" value="Genomic_DNA"/>
</dbReference>
<feature type="transmembrane region" description="Helical" evidence="1">
    <location>
        <begin position="118"/>
        <end position="138"/>
    </location>
</feature>
<sequence>MHKTRIATLVWTGLLAGPAGWLIARIVHESTGLLPPVPLILPLFLVIFAALMFAGARMVQGWIHHRRHDRHMSPLRIARALAVAKAAELFGAALAGGYVGLAVVALDHFAAPMGREGMLMSALTAGAAVLATVAAVVLERSCLVPPEDEEERAGR</sequence>
<keyword evidence="3" id="KW-1185">Reference proteome</keyword>
<evidence type="ECO:0000256" key="1">
    <source>
        <dbReference type="SAM" id="Phobius"/>
    </source>
</evidence>
<dbReference type="OrthoDB" id="5191106at2"/>
<keyword evidence="1" id="KW-1133">Transmembrane helix</keyword>
<accession>A0A329R0R5</accession>
<reference evidence="2 3" key="1">
    <citation type="submission" date="2018-06" db="EMBL/GenBank/DDBJ databases">
        <title>Phytoactinopolyspora halophila sp. nov., a novel halophilic actinomycete isolated from a saline soil in China.</title>
        <authorList>
            <person name="Tang S.-K."/>
        </authorList>
    </citation>
    <scope>NUCLEOTIDE SEQUENCE [LARGE SCALE GENOMIC DNA]</scope>
    <source>
        <strain evidence="2 3">YIM 96934</strain>
    </source>
</reference>